<dbReference type="GO" id="GO:0034237">
    <property type="term" value="F:protein kinase A regulatory subunit binding"/>
    <property type="evidence" value="ECO:0007669"/>
    <property type="project" value="TreeGrafter"/>
</dbReference>
<dbReference type="PANTHER" id="PTHR15934">
    <property type="entry name" value="RNA 2',3'-CYCLIC PHOSPHODIESTERASE"/>
    <property type="match status" value="1"/>
</dbReference>
<evidence type="ECO:0000313" key="4">
    <source>
        <dbReference type="Proteomes" id="UP000242188"/>
    </source>
</evidence>
<dbReference type="GO" id="GO:0005829">
    <property type="term" value="C:cytosol"/>
    <property type="evidence" value="ECO:0007669"/>
    <property type="project" value="TreeGrafter"/>
</dbReference>
<dbReference type="Proteomes" id="UP000242188">
    <property type="component" value="Unassembled WGS sequence"/>
</dbReference>
<comment type="caution">
    <text evidence="3">The sequence shown here is derived from an EMBL/GenBank/DDBJ whole genome shotgun (WGS) entry which is preliminary data.</text>
</comment>
<dbReference type="InterPro" id="IPR052641">
    <property type="entry name" value="AKAP7_isoform_gamma"/>
</dbReference>
<feature type="region of interest" description="Disordered" evidence="1">
    <location>
        <begin position="93"/>
        <end position="144"/>
    </location>
</feature>
<reference evidence="3 4" key="1">
    <citation type="journal article" date="2017" name="Nat. Ecol. Evol.">
        <title>Scallop genome provides insights into evolution of bilaterian karyotype and development.</title>
        <authorList>
            <person name="Wang S."/>
            <person name="Zhang J."/>
            <person name="Jiao W."/>
            <person name="Li J."/>
            <person name="Xun X."/>
            <person name="Sun Y."/>
            <person name="Guo X."/>
            <person name="Huan P."/>
            <person name="Dong B."/>
            <person name="Zhang L."/>
            <person name="Hu X."/>
            <person name="Sun X."/>
            <person name="Wang J."/>
            <person name="Zhao C."/>
            <person name="Wang Y."/>
            <person name="Wang D."/>
            <person name="Huang X."/>
            <person name="Wang R."/>
            <person name="Lv J."/>
            <person name="Li Y."/>
            <person name="Zhang Z."/>
            <person name="Liu B."/>
            <person name="Lu W."/>
            <person name="Hui Y."/>
            <person name="Liang J."/>
            <person name="Zhou Z."/>
            <person name="Hou R."/>
            <person name="Li X."/>
            <person name="Liu Y."/>
            <person name="Li H."/>
            <person name="Ning X."/>
            <person name="Lin Y."/>
            <person name="Zhao L."/>
            <person name="Xing Q."/>
            <person name="Dou J."/>
            <person name="Li Y."/>
            <person name="Mao J."/>
            <person name="Guo H."/>
            <person name="Dou H."/>
            <person name="Li T."/>
            <person name="Mu C."/>
            <person name="Jiang W."/>
            <person name="Fu Q."/>
            <person name="Fu X."/>
            <person name="Miao Y."/>
            <person name="Liu J."/>
            <person name="Yu Q."/>
            <person name="Li R."/>
            <person name="Liao H."/>
            <person name="Li X."/>
            <person name="Kong Y."/>
            <person name="Jiang Z."/>
            <person name="Chourrout D."/>
            <person name="Li R."/>
            <person name="Bao Z."/>
        </authorList>
    </citation>
    <scope>NUCLEOTIDE SEQUENCE [LARGE SCALE GENOMIC DNA]</scope>
    <source>
        <strain evidence="3 4">PY_sf001</strain>
    </source>
</reference>
<dbReference type="STRING" id="6573.A0A210PQ63"/>
<dbReference type="InterPro" id="IPR019510">
    <property type="entry name" value="AKAP7-like_phosphoesterase"/>
</dbReference>
<organism evidence="3 4">
    <name type="scientific">Mizuhopecten yessoensis</name>
    <name type="common">Japanese scallop</name>
    <name type="synonym">Patinopecten yessoensis</name>
    <dbReference type="NCBI Taxonomy" id="6573"/>
    <lineage>
        <taxon>Eukaryota</taxon>
        <taxon>Metazoa</taxon>
        <taxon>Spiralia</taxon>
        <taxon>Lophotrochozoa</taxon>
        <taxon>Mollusca</taxon>
        <taxon>Bivalvia</taxon>
        <taxon>Autobranchia</taxon>
        <taxon>Pteriomorphia</taxon>
        <taxon>Pectinida</taxon>
        <taxon>Pectinoidea</taxon>
        <taxon>Pectinidae</taxon>
        <taxon>Mizuhopecten</taxon>
    </lineage>
</organism>
<feature type="domain" description="A-kinase anchor protein 7-like phosphoesterase" evidence="2">
    <location>
        <begin position="144"/>
        <end position="346"/>
    </location>
</feature>
<feature type="compositionally biased region" description="Basic and acidic residues" evidence="1">
    <location>
        <begin position="114"/>
        <end position="128"/>
    </location>
</feature>
<dbReference type="Pfam" id="PF10469">
    <property type="entry name" value="AKAP7_NLS"/>
    <property type="match status" value="1"/>
</dbReference>
<dbReference type="InterPro" id="IPR009097">
    <property type="entry name" value="Cyclic_Pdiesterase"/>
</dbReference>
<dbReference type="EMBL" id="NEDP02005561">
    <property type="protein sequence ID" value="OWF38586.1"/>
    <property type="molecule type" value="Genomic_DNA"/>
</dbReference>
<dbReference type="AlphaFoldDB" id="A0A210PQ63"/>
<feature type="region of interest" description="Disordered" evidence="1">
    <location>
        <begin position="46"/>
        <end position="75"/>
    </location>
</feature>
<dbReference type="SUPFAM" id="SSF55144">
    <property type="entry name" value="LigT-like"/>
    <property type="match status" value="1"/>
</dbReference>
<keyword evidence="3" id="KW-0808">Transferase</keyword>
<keyword evidence="4" id="KW-1185">Reference proteome</keyword>
<sequence length="470" mass="52388">MDTGCLPHTEAKTLEETDVCSMAQPTCEKESPGQDEDLLVVSQERRELSVEDLQENSGSQEHIPDGNVNETETKQDRCMENWLEDGLGNLFEESQSSKEGSTRKPGKSKQVKSPVDRGIIDHTEDGPSKSKKKKRRASKAAETPDHFIALQISNPKIQKGFADIQEKIISQSSPLKDAMVSVKKLHVTVMPVCLPTPDRIDRAKTALEVSAARLSADYRDRLVVLGVAGLGHFRNSVLFAKVTPSDPTQHDVLQNISDVVNDSFAENEIINTDKRSDFKPHITIAKMSKNFRKLRQKGIKKIDPSLYEDEVDRHFGHQVLTTVQLCSMFKQDKVTGYYKILQEASFGPREISKMTIEQQFTVTSAADILVQWSVKSAMDRCLAVSHSAGDKTSNIKSEESRQPETDHLTDLCEDEHCTVHQVKLDTESDLCTTSVKDSTATLDINDSKTYQIDSVSKEEVCGGIRHTPDT</sequence>
<dbReference type="GO" id="GO:0010738">
    <property type="term" value="P:regulation of protein kinase A signaling"/>
    <property type="evidence" value="ECO:0007669"/>
    <property type="project" value="TreeGrafter"/>
</dbReference>
<evidence type="ECO:0000259" key="2">
    <source>
        <dbReference type="Pfam" id="PF10469"/>
    </source>
</evidence>
<keyword evidence="3" id="KW-0418">Kinase</keyword>
<protein>
    <submittedName>
        <fullName evidence="3">A-kinase anchor protein 7 isoform gamma</fullName>
    </submittedName>
</protein>
<dbReference type="PANTHER" id="PTHR15934:SF2">
    <property type="entry name" value="A-KINASE ANCHOR PROTEIN 7-LIKE PHOSPHOESTERASE DOMAIN-CONTAINING PROTEIN"/>
    <property type="match status" value="1"/>
</dbReference>
<dbReference type="GO" id="GO:0016301">
    <property type="term" value="F:kinase activity"/>
    <property type="evidence" value="ECO:0007669"/>
    <property type="project" value="UniProtKB-KW"/>
</dbReference>
<name>A0A210PQ63_MIZYE</name>
<proteinExistence type="predicted"/>
<evidence type="ECO:0000256" key="1">
    <source>
        <dbReference type="SAM" id="MobiDB-lite"/>
    </source>
</evidence>
<dbReference type="Gene3D" id="3.90.1140.10">
    <property type="entry name" value="Cyclic phosphodiesterase"/>
    <property type="match status" value="1"/>
</dbReference>
<evidence type="ECO:0000313" key="3">
    <source>
        <dbReference type="EMBL" id="OWF38586.1"/>
    </source>
</evidence>
<accession>A0A210PQ63</accession>
<feature type="compositionally biased region" description="Basic residues" evidence="1">
    <location>
        <begin position="129"/>
        <end position="138"/>
    </location>
</feature>
<dbReference type="OrthoDB" id="277832at2759"/>
<gene>
    <name evidence="3" type="ORF">KP79_PYT08963</name>
</gene>